<evidence type="ECO:0000313" key="3">
    <source>
        <dbReference type="RefSeq" id="XP_030638822.1"/>
    </source>
</evidence>
<keyword evidence="2" id="KW-1185">Reference proteome</keyword>
<feature type="transmembrane region" description="Helical" evidence="1">
    <location>
        <begin position="88"/>
        <end position="107"/>
    </location>
</feature>
<dbReference type="InParanoid" id="A0A6J2W3Q0"/>
<keyword evidence="1" id="KW-0472">Membrane</keyword>
<dbReference type="RefSeq" id="XP_030638822.1">
    <property type="nucleotide sequence ID" value="XM_030782962.1"/>
</dbReference>
<name>A0A6J2W3Q0_CHACN</name>
<evidence type="ECO:0000313" key="2">
    <source>
        <dbReference type="Proteomes" id="UP000504632"/>
    </source>
</evidence>
<feature type="transmembrane region" description="Helical" evidence="1">
    <location>
        <begin position="166"/>
        <end position="190"/>
    </location>
</feature>
<dbReference type="OrthoDB" id="10071849at2759"/>
<keyword evidence="1" id="KW-0812">Transmembrane</keyword>
<accession>A0A6J2W3Q0</accession>
<feature type="transmembrane region" description="Helical" evidence="1">
    <location>
        <begin position="57"/>
        <end position="76"/>
    </location>
</feature>
<feature type="transmembrane region" description="Helical" evidence="1">
    <location>
        <begin position="119"/>
        <end position="146"/>
    </location>
</feature>
<dbReference type="AlphaFoldDB" id="A0A6J2W3Q0"/>
<evidence type="ECO:0000256" key="1">
    <source>
        <dbReference type="SAM" id="Phobius"/>
    </source>
</evidence>
<organism evidence="2 3">
    <name type="scientific">Chanos chanos</name>
    <name type="common">Milkfish</name>
    <name type="synonym">Mugil chanos</name>
    <dbReference type="NCBI Taxonomy" id="29144"/>
    <lineage>
        <taxon>Eukaryota</taxon>
        <taxon>Metazoa</taxon>
        <taxon>Chordata</taxon>
        <taxon>Craniata</taxon>
        <taxon>Vertebrata</taxon>
        <taxon>Euteleostomi</taxon>
        <taxon>Actinopterygii</taxon>
        <taxon>Neopterygii</taxon>
        <taxon>Teleostei</taxon>
        <taxon>Ostariophysi</taxon>
        <taxon>Gonorynchiformes</taxon>
        <taxon>Chanidae</taxon>
        <taxon>Chanos</taxon>
    </lineage>
</organism>
<reference evidence="3" key="1">
    <citation type="submission" date="2025-08" db="UniProtKB">
        <authorList>
            <consortium name="RefSeq"/>
        </authorList>
    </citation>
    <scope>IDENTIFICATION</scope>
</reference>
<protein>
    <submittedName>
        <fullName evidence="3">Membrane-spanning 4-domains subfamily A member 4D-like</fullName>
    </submittedName>
</protein>
<dbReference type="Proteomes" id="UP000504632">
    <property type="component" value="Chromosome 1"/>
</dbReference>
<keyword evidence="1" id="KW-1133">Transmembrane helix</keyword>
<dbReference type="GeneID" id="115819395"/>
<sequence>MTEASEDMETQEQAEIIAVTTFTEGTEGAEMKNVIQQSMAGGEKPLYRFIRGQPGHVGIAVLMFGCGELLCGMPMIETAQFIHSSSVIYLPFWLGVLFIISGSLSIYTGKYPSKSKVTLCLAFYIVSLLGIFVSLIVRLIFLILRLSWFHEKYSRQVKGMVTSLEAVLLMCSVCVFVLLCFLCSIARAALKSSMTRVIVHQTLPASQTDS</sequence>
<gene>
    <name evidence="3" type="primary">LOC115819395</name>
</gene>
<proteinExistence type="predicted"/>